<dbReference type="InterPro" id="IPR006840">
    <property type="entry name" value="ChaC"/>
</dbReference>
<dbReference type="Gene3D" id="3.10.490.10">
    <property type="entry name" value="Gamma-glutamyl cyclotransferase-like"/>
    <property type="match status" value="1"/>
</dbReference>
<reference evidence="3" key="1">
    <citation type="submission" date="2023-02" db="EMBL/GenBank/DDBJ databases">
        <title>Description of Roseinatronobacter alkalisoli sp. nov., an alkaliphilic bacerium isolated from soda soil.</title>
        <authorList>
            <person name="Wei W."/>
        </authorList>
    </citation>
    <scope>NUCLEOTIDE SEQUENCE</scope>
    <source>
        <strain evidence="3">HJB301</strain>
    </source>
</reference>
<dbReference type="SUPFAM" id="SSF110857">
    <property type="entry name" value="Gamma-glutamyl cyclotransferase-like"/>
    <property type="match status" value="1"/>
</dbReference>
<dbReference type="Proteomes" id="UP001431784">
    <property type="component" value="Unassembled WGS sequence"/>
</dbReference>
<protein>
    <recommendedName>
        <fullName evidence="1">glutathione-specific gamma-glutamylcyclotransferase</fullName>
        <ecNumber evidence="1">4.3.2.7</ecNumber>
    </recommendedName>
</protein>
<dbReference type="InterPro" id="IPR013024">
    <property type="entry name" value="GGCT-like"/>
</dbReference>
<proteinExistence type="predicted"/>
<evidence type="ECO:0000256" key="1">
    <source>
        <dbReference type="ARBA" id="ARBA00012344"/>
    </source>
</evidence>
<keyword evidence="2" id="KW-0456">Lyase</keyword>
<name>A0ABT5T5Y0_9RHOB</name>
<dbReference type="CDD" id="cd06661">
    <property type="entry name" value="GGCT_like"/>
    <property type="match status" value="1"/>
</dbReference>
<evidence type="ECO:0000256" key="2">
    <source>
        <dbReference type="ARBA" id="ARBA00023239"/>
    </source>
</evidence>
<accession>A0ABT5T5Y0</accession>
<organism evidence="3 4">
    <name type="scientific">Roseinatronobacter alkalisoli</name>
    <dbReference type="NCBI Taxonomy" id="3028235"/>
    <lineage>
        <taxon>Bacteria</taxon>
        <taxon>Pseudomonadati</taxon>
        <taxon>Pseudomonadota</taxon>
        <taxon>Alphaproteobacteria</taxon>
        <taxon>Rhodobacterales</taxon>
        <taxon>Paracoccaceae</taxon>
        <taxon>Roseinatronobacter</taxon>
    </lineage>
</organism>
<dbReference type="InterPro" id="IPR036568">
    <property type="entry name" value="GGCT-like_sf"/>
</dbReference>
<dbReference type="EMBL" id="JAQZSM010000003">
    <property type="protein sequence ID" value="MDD7970498.1"/>
    <property type="molecule type" value="Genomic_DNA"/>
</dbReference>
<evidence type="ECO:0000313" key="3">
    <source>
        <dbReference type="EMBL" id="MDD7970498.1"/>
    </source>
</evidence>
<sequence length="188" mass="21104">MHDPYFFGYGSLVNRQTHDYTDAHRAAIRGWRREWRVSRRLNQTFLSVVPDPDTRIDGLIARVPGADWAALDLRETGYDRHPVAHENLHHDSPVPVIAQIYAVALDISDLPGPSHRVNLSYLDVVVAGFLAEFGTDGVARFFETTTGWGAVLDDRAAPIYPRARPATKELRDMVDDSLSQLGVQRSKV</sequence>
<keyword evidence="4" id="KW-1185">Reference proteome</keyword>
<dbReference type="EC" id="4.3.2.7" evidence="1"/>
<gene>
    <name evidence="3" type="ORF">PUT78_05235</name>
</gene>
<evidence type="ECO:0000313" key="4">
    <source>
        <dbReference type="Proteomes" id="UP001431784"/>
    </source>
</evidence>
<dbReference type="Pfam" id="PF04752">
    <property type="entry name" value="ChaC"/>
    <property type="match status" value="1"/>
</dbReference>
<comment type="caution">
    <text evidence="3">The sequence shown here is derived from an EMBL/GenBank/DDBJ whole genome shotgun (WGS) entry which is preliminary data.</text>
</comment>
<dbReference type="RefSeq" id="WP_274351119.1">
    <property type="nucleotide sequence ID" value="NZ_JAQZSM010000003.1"/>
</dbReference>